<dbReference type="SMART" id="SM01119">
    <property type="entry name" value="D-ser_dehydrat"/>
    <property type="match status" value="1"/>
</dbReference>
<proteinExistence type="inferred from homology"/>
<feature type="domain" description="D-serine dehydratase-like" evidence="3">
    <location>
        <begin position="290"/>
        <end position="386"/>
    </location>
</feature>
<keyword evidence="5" id="KW-1185">Reference proteome</keyword>
<keyword evidence="2" id="KW-0456">Lyase</keyword>
<evidence type="ECO:0000256" key="2">
    <source>
        <dbReference type="ARBA" id="ARBA00023239"/>
    </source>
</evidence>
<name>A0ABQ3YKW1_9ACTN</name>
<protein>
    <submittedName>
        <fullName evidence="4">Amino acid deaminase</fullName>
    </submittedName>
</protein>
<dbReference type="InterPro" id="IPR026956">
    <property type="entry name" value="D-ser_dehydrat-like_dom"/>
</dbReference>
<accession>A0ABQ3YKW1</accession>
<dbReference type="SUPFAM" id="SSF51419">
    <property type="entry name" value="PLP-binding barrel"/>
    <property type="match status" value="1"/>
</dbReference>
<dbReference type="InterPro" id="IPR029066">
    <property type="entry name" value="PLP-binding_barrel"/>
</dbReference>
<organism evidence="4 5">
    <name type="scientific">Paractinoplanes deccanensis</name>
    <dbReference type="NCBI Taxonomy" id="113561"/>
    <lineage>
        <taxon>Bacteria</taxon>
        <taxon>Bacillati</taxon>
        <taxon>Actinomycetota</taxon>
        <taxon>Actinomycetes</taxon>
        <taxon>Micromonosporales</taxon>
        <taxon>Micromonosporaceae</taxon>
        <taxon>Paractinoplanes</taxon>
    </lineage>
</organism>
<gene>
    <name evidence="4" type="ORF">Ade02nite_92830</name>
</gene>
<dbReference type="Gene3D" id="2.40.37.20">
    <property type="entry name" value="D-serine dehydratase-like domain"/>
    <property type="match status" value="1"/>
</dbReference>
<dbReference type="Pfam" id="PF14031">
    <property type="entry name" value="D-ser_dehydrat"/>
    <property type="match status" value="1"/>
</dbReference>
<reference evidence="4 5" key="1">
    <citation type="submission" date="2021-01" db="EMBL/GenBank/DDBJ databases">
        <title>Whole genome shotgun sequence of Actinoplanes deccanensis NBRC 13994.</title>
        <authorList>
            <person name="Komaki H."/>
            <person name="Tamura T."/>
        </authorList>
    </citation>
    <scope>NUCLEOTIDE SEQUENCE [LARGE SCALE GENOMIC DNA]</scope>
    <source>
        <strain evidence="4 5">NBRC 13994</strain>
    </source>
</reference>
<dbReference type="PANTHER" id="PTHR28004">
    <property type="entry name" value="ZGC:162816-RELATED"/>
    <property type="match status" value="1"/>
</dbReference>
<dbReference type="InterPro" id="IPR001608">
    <property type="entry name" value="Ala_racemase_N"/>
</dbReference>
<evidence type="ECO:0000313" key="5">
    <source>
        <dbReference type="Proteomes" id="UP000609879"/>
    </source>
</evidence>
<dbReference type="Gene3D" id="3.20.20.10">
    <property type="entry name" value="Alanine racemase"/>
    <property type="match status" value="1"/>
</dbReference>
<dbReference type="InterPro" id="IPR042208">
    <property type="entry name" value="D-ser_dehydrat-like_sf"/>
</dbReference>
<evidence type="ECO:0000256" key="1">
    <source>
        <dbReference type="ARBA" id="ARBA00005323"/>
    </source>
</evidence>
<dbReference type="Proteomes" id="UP000609879">
    <property type="component" value="Unassembled WGS sequence"/>
</dbReference>
<dbReference type="PANTHER" id="PTHR28004:SF8">
    <property type="entry name" value="D-SERINE DEAMINASE"/>
    <property type="match status" value="1"/>
</dbReference>
<dbReference type="RefSeq" id="WP_239169566.1">
    <property type="nucleotide sequence ID" value="NZ_BAAABO010000031.1"/>
</dbReference>
<dbReference type="InterPro" id="IPR051466">
    <property type="entry name" value="D-amino_acid_metab_enzyme"/>
</dbReference>
<dbReference type="Pfam" id="PF01168">
    <property type="entry name" value="Ala_racemase_N"/>
    <property type="match status" value="1"/>
</dbReference>
<dbReference type="EMBL" id="BOMI01000197">
    <property type="protein sequence ID" value="GID80642.1"/>
    <property type="molecule type" value="Genomic_DNA"/>
</dbReference>
<evidence type="ECO:0000313" key="4">
    <source>
        <dbReference type="EMBL" id="GID80642.1"/>
    </source>
</evidence>
<evidence type="ECO:0000259" key="3">
    <source>
        <dbReference type="SMART" id="SM01119"/>
    </source>
</evidence>
<comment type="caution">
    <text evidence="4">The sequence shown here is derived from an EMBL/GenBank/DDBJ whole genome shotgun (WGS) entry which is preliminary data.</text>
</comment>
<comment type="similarity">
    <text evidence="1">Belongs to the DSD1 family.</text>
</comment>
<sequence length="399" mass="43274">MDVPEITVDWRSKGWWLPEGERTAADLARERPGLFDGLLTWPVLVLRRAAAEANIATMAAYCRRHGWDFAPHAKTTMAPGLLAAQLEAGAWGLTVATANQALVLRRLGVRRILIANQVLDPVALRWIAGERDIWFQVDSLAGVEAAARAASGGGRLRVLAEFGHSHGRTGVRTLDELASVARAAVAADGVELAGVTAYEGQLRTEPEVDDFLDLFVAGAARLESAGLLPDEPIVSAGGSAWFDRVIDRLAPIKRARLILRSGASVTHDDGFYRERTPFLRVPAEGPLAAALEIWAQVSSAPEPGLALVGMGKRDAPFDEGLPVPMEIRRADGSSAPTTGIEVTKLNDHHTYLSTGDRGLRPGDLIRFGISHPCTAFDKWRHIPVIDEDRRVVDVLETYF</sequence>